<proteinExistence type="predicted"/>
<keyword evidence="3" id="KW-0808">Transferase</keyword>
<dbReference type="GO" id="GO:0042802">
    <property type="term" value="F:identical protein binding"/>
    <property type="evidence" value="ECO:0007669"/>
    <property type="project" value="TreeGrafter"/>
</dbReference>
<keyword evidence="1" id="KW-1133">Transmembrane helix</keyword>
<feature type="transmembrane region" description="Helical" evidence="1">
    <location>
        <begin position="111"/>
        <end position="131"/>
    </location>
</feature>
<dbReference type="InterPro" id="IPR032834">
    <property type="entry name" value="NatK-like_C"/>
</dbReference>
<feature type="transmembrane region" description="Helical" evidence="1">
    <location>
        <begin position="40"/>
        <end position="60"/>
    </location>
</feature>
<reference evidence="3 4" key="1">
    <citation type="submission" date="2018-06" db="EMBL/GenBank/DDBJ databases">
        <authorList>
            <consortium name="Pathogen Informatics"/>
            <person name="Doyle S."/>
        </authorList>
    </citation>
    <scope>NUCLEOTIDE SEQUENCE [LARGE SCALE GENOMIC DNA]</scope>
    <source>
        <strain evidence="3 4">NCTC7582</strain>
    </source>
</reference>
<keyword evidence="3" id="KW-0418">Kinase</keyword>
<accession>A0A2X0X9M4</accession>
<dbReference type="Pfam" id="PF14501">
    <property type="entry name" value="HATPase_c_5"/>
    <property type="match status" value="1"/>
</dbReference>
<dbReference type="Proteomes" id="UP000251431">
    <property type="component" value="Unassembled WGS sequence"/>
</dbReference>
<feature type="transmembrane region" description="Helical" evidence="1">
    <location>
        <begin position="12"/>
        <end position="34"/>
    </location>
</feature>
<dbReference type="Gene3D" id="3.30.565.10">
    <property type="entry name" value="Histidine kinase-like ATPase, C-terminal domain"/>
    <property type="match status" value="1"/>
</dbReference>
<dbReference type="EC" id="2.7.13.3" evidence="3"/>
<feature type="domain" description="Sensor histidine kinase NatK-like C-terminal" evidence="2">
    <location>
        <begin position="255"/>
        <end position="358"/>
    </location>
</feature>
<organism evidence="3 4">
    <name type="scientific">Lysinibacillus capsici</name>
    <dbReference type="NCBI Taxonomy" id="2115968"/>
    <lineage>
        <taxon>Bacteria</taxon>
        <taxon>Bacillati</taxon>
        <taxon>Bacillota</taxon>
        <taxon>Bacilli</taxon>
        <taxon>Bacillales</taxon>
        <taxon>Bacillaceae</taxon>
        <taxon>Lysinibacillus</taxon>
    </lineage>
</organism>
<dbReference type="EMBL" id="UAQE01000001">
    <property type="protein sequence ID" value="SPT95509.1"/>
    <property type="molecule type" value="Genomic_DNA"/>
</dbReference>
<evidence type="ECO:0000313" key="3">
    <source>
        <dbReference type="EMBL" id="SPT95509.1"/>
    </source>
</evidence>
<dbReference type="PANTHER" id="PTHR40448:SF1">
    <property type="entry name" value="TWO-COMPONENT SENSOR HISTIDINE KINASE"/>
    <property type="match status" value="1"/>
</dbReference>
<evidence type="ECO:0000256" key="1">
    <source>
        <dbReference type="SAM" id="Phobius"/>
    </source>
</evidence>
<feature type="transmembrane region" description="Helical" evidence="1">
    <location>
        <begin position="80"/>
        <end position="99"/>
    </location>
</feature>
<name>A0A2X0X9M4_9BACI</name>
<evidence type="ECO:0000313" key="4">
    <source>
        <dbReference type="Proteomes" id="UP000251431"/>
    </source>
</evidence>
<protein>
    <submittedName>
        <fullName evidence="3">Histidine kinase domain protein</fullName>
        <ecNumber evidence="3">2.7.13.3</ecNumber>
    </submittedName>
</protein>
<gene>
    <name evidence="3" type="primary">citS_1</name>
    <name evidence="3" type="ORF">NCTC7582_00010</name>
</gene>
<dbReference type="PANTHER" id="PTHR40448">
    <property type="entry name" value="TWO-COMPONENT SENSOR HISTIDINE KINASE"/>
    <property type="match status" value="1"/>
</dbReference>
<dbReference type="AlphaFoldDB" id="A0A2X0X9M4"/>
<dbReference type="GO" id="GO:0004673">
    <property type="term" value="F:protein histidine kinase activity"/>
    <property type="evidence" value="ECO:0007669"/>
    <property type="project" value="UniProtKB-EC"/>
</dbReference>
<dbReference type="SUPFAM" id="SSF55874">
    <property type="entry name" value="ATPase domain of HSP90 chaperone/DNA topoisomerase II/histidine kinase"/>
    <property type="match status" value="1"/>
</dbReference>
<dbReference type="RefSeq" id="WP_048395040.1">
    <property type="nucleotide sequence ID" value="NZ_CP185952.1"/>
</dbReference>
<dbReference type="InterPro" id="IPR036890">
    <property type="entry name" value="HATPase_C_sf"/>
</dbReference>
<keyword evidence="1" id="KW-0812">Transmembrane</keyword>
<evidence type="ECO:0000259" key="2">
    <source>
        <dbReference type="Pfam" id="PF14501"/>
    </source>
</evidence>
<sequence length="362" mass="42317">MVLLLHSSIFKICIDLTIIIFIGMMSDQLVQILIDSNKSIFLHMILFIILYSILFFILSFSIHRFKKYYQSISLPLISKVIVSFLFCVMIIVLYLNIFIPTTYDERILSKINLIIQVSYLVIMFFLSMILINNIKVENKIKYRQMQQSQYNEYLTSLEAINTDMQKFRHDYLNILITMEGYITKGNMDELRVYFNNKIVKVENDTLIKNQLMKNISNLEIIELKGLLLTKLLFATEKNISIQIEIPEKILRIPIDIIDFSRILGILIDNAIEASIESICPTINLAILNTSQNSILFVIENTFQFEDLDINKIYSNNYSSKNNTRGYGLSNTLEILKNYPNALLNTRIEDSLFIQEIELNYRK</sequence>
<keyword evidence="1" id="KW-0472">Membrane</keyword>